<name>A0AA41Q1J3_9ACTN</name>
<accession>A0AA41Q1J3</accession>
<dbReference type="SUPFAM" id="SSF101874">
    <property type="entry name" value="YceI-like"/>
    <property type="match status" value="1"/>
</dbReference>
<dbReference type="EMBL" id="JAKFHA010000012">
    <property type="protein sequence ID" value="MCF2529601.1"/>
    <property type="molecule type" value="Genomic_DNA"/>
</dbReference>
<dbReference type="AlphaFoldDB" id="A0AA41Q1J3"/>
<evidence type="ECO:0000313" key="4">
    <source>
        <dbReference type="Proteomes" id="UP001165378"/>
    </source>
</evidence>
<proteinExistence type="inferred from homology"/>
<dbReference type="RefSeq" id="WP_235053970.1">
    <property type="nucleotide sequence ID" value="NZ_JAKFHA010000012.1"/>
</dbReference>
<comment type="similarity">
    <text evidence="1">Belongs to the UPF0312 family.</text>
</comment>
<gene>
    <name evidence="3" type="ORF">LZ495_20600</name>
</gene>
<evidence type="ECO:0000259" key="2">
    <source>
        <dbReference type="SMART" id="SM00867"/>
    </source>
</evidence>
<feature type="domain" description="Lipid/polyisoprenoid-binding YceI-like" evidence="2">
    <location>
        <begin position="13"/>
        <end position="182"/>
    </location>
</feature>
<reference evidence="3" key="1">
    <citation type="submission" date="2022-01" db="EMBL/GenBank/DDBJ databases">
        <title>Genome-Based Taxonomic Classification of the Phylum Actinobacteria.</title>
        <authorList>
            <person name="Gao Y."/>
        </authorList>
    </citation>
    <scope>NUCLEOTIDE SEQUENCE</scope>
    <source>
        <strain evidence="3">KLBMP 8922</strain>
    </source>
</reference>
<dbReference type="Proteomes" id="UP001165378">
    <property type="component" value="Unassembled WGS sequence"/>
</dbReference>
<dbReference type="PANTHER" id="PTHR34406:SF1">
    <property type="entry name" value="PROTEIN YCEI"/>
    <property type="match status" value="1"/>
</dbReference>
<dbReference type="Pfam" id="PF04264">
    <property type="entry name" value="YceI"/>
    <property type="match status" value="1"/>
</dbReference>
<dbReference type="InterPro" id="IPR036761">
    <property type="entry name" value="TTHA0802/YceI-like_sf"/>
</dbReference>
<sequence>MTSASAPGLAAGTWVIDPVHSAVSFSVRHLNLAAMRGGFGEFSGEITVGDDALASAVRAEISIASLNTLNGARDGHLLTGDFFDAEKHPTATFASTGITEVADGKYTLQGELTLKGVTRQVDFELHFNGTETDPQSGADKAGFSAVTEILRSDFGVGPNISLPSGKLAIGDKTVIELEIQAALAG</sequence>
<evidence type="ECO:0000313" key="3">
    <source>
        <dbReference type="EMBL" id="MCF2529601.1"/>
    </source>
</evidence>
<dbReference type="PANTHER" id="PTHR34406">
    <property type="entry name" value="PROTEIN YCEI"/>
    <property type="match status" value="1"/>
</dbReference>
<organism evidence="3 4">
    <name type="scientific">Yinghuangia soli</name>
    <dbReference type="NCBI Taxonomy" id="2908204"/>
    <lineage>
        <taxon>Bacteria</taxon>
        <taxon>Bacillati</taxon>
        <taxon>Actinomycetota</taxon>
        <taxon>Actinomycetes</taxon>
        <taxon>Kitasatosporales</taxon>
        <taxon>Streptomycetaceae</taxon>
        <taxon>Yinghuangia</taxon>
    </lineage>
</organism>
<dbReference type="InterPro" id="IPR007372">
    <property type="entry name" value="Lipid/polyisoprenoid-bd_YceI"/>
</dbReference>
<protein>
    <submittedName>
        <fullName evidence="3">YceI family protein</fullName>
    </submittedName>
</protein>
<dbReference type="SMART" id="SM00867">
    <property type="entry name" value="YceI"/>
    <property type="match status" value="1"/>
</dbReference>
<evidence type="ECO:0000256" key="1">
    <source>
        <dbReference type="ARBA" id="ARBA00008812"/>
    </source>
</evidence>
<keyword evidence="4" id="KW-1185">Reference proteome</keyword>
<dbReference type="Gene3D" id="2.40.128.110">
    <property type="entry name" value="Lipid/polyisoprenoid-binding, YceI-like"/>
    <property type="match status" value="1"/>
</dbReference>
<comment type="caution">
    <text evidence="3">The sequence shown here is derived from an EMBL/GenBank/DDBJ whole genome shotgun (WGS) entry which is preliminary data.</text>
</comment>